<reference evidence="1" key="1">
    <citation type="submission" date="2019-12" db="EMBL/GenBank/DDBJ databases">
        <title>Genome sequencing and annotation of Brassica cretica.</title>
        <authorList>
            <person name="Studholme D.J."/>
            <person name="Sarris P."/>
        </authorList>
    </citation>
    <scope>NUCLEOTIDE SEQUENCE</scope>
    <source>
        <strain evidence="1">PFS-109/04</strain>
        <tissue evidence="1">Leaf</tissue>
    </source>
</reference>
<evidence type="ECO:0000313" key="2">
    <source>
        <dbReference type="Proteomes" id="UP000712600"/>
    </source>
</evidence>
<protein>
    <submittedName>
        <fullName evidence="1">Uncharacterized protein</fullName>
    </submittedName>
</protein>
<organism evidence="1 2">
    <name type="scientific">Brassica cretica</name>
    <name type="common">Mustard</name>
    <dbReference type="NCBI Taxonomy" id="69181"/>
    <lineage>
        <taxon>Eukaryota</taxon>
        <taxon>Viridiplantae</taxon>
        <taxon>Streptophyta</taxon>
        <taxon>Embryophyta</taxon>
        <taxon>Tracheophyta</taxon>
        <taxon>Spermatophyta</taxon>
        <taxon>Magnoliopsida</taxon>
        <taxon>eudicotyledons</taxon>
        <taxon>Gunneridae</taxon>
        <taxon>Pentapetalae</taxon>
        <taxon>rosids</taxon>
        <taxon>malvids</taxon>
        <taxon>Brassicales</taxon>
        <taxon>Brassicaceae</taxon>
        <taxon>Brassiceae</taxon>
        <taxon>Brassica</taxon>
    </lineage>
</organism>
<dbReference type="EMBL" id="QGKX02002183">
    <property type="protein sequence ID" value="KAF3490360.1"/>
    <property type="molecule type" value="Genomic_DNA"/>
</dbReference>
<proteinExistence type="predicted"/>
<sequence>MKKKLLSLLRSLTNIFHDDRDVMKLFLFAGLCSGTFQPVSGSPTGPCFRRRAFSWWPAGFASGVLVFFSGEERPALSPLHSSLVLTAALHWGSPGFFGVDGGPSPGFSQLL</sequence>
<dbReference type="Proteomes" id="UP000712600">
    <property type="component" value="Unassembled WGS sequence"/>
</dbReference>
<comment type="caution">
    <text evidence="1">The sequence shown here is derived from an EMBL/GenBank/DDBJ whole genome shotgun (WGS) entry which is preliminary data.</text>
</comment>
<dbReference type="AlphaFoldDB" id="A0A8S9NCJ3"/>
<evidence type="ECO:0000313" key="1">
    <source>
        <dbReference type="EMBL" id="KAF3490360.1"/>
    </source>
</evidence>
<gene>
    <name evidence="1" type="ORF">F2Q69_00055671</name>
</gene>
<accession>A0A8S9NCJ3</accession>
<name>A0A8S9NCJ3_BRACR</name>